<accession>A0A6I6F607</accession>
<evidence type="ECO:0000256" key="1">
    <source>
        <dbReference type="SAM" id="Phobius"/>
    </source>
</evidence>
<protein>
    <recommendedName>
        <fullName evidence="4">Type 4 fimbrial biogenesis protein PilX N-terminal domain-containing protein</fullName>
    </recommendedName>
</protein>
<dbReference type="EMBL" id="CP046522">
    <property type="protein sequence ID" value="QGU95768.1"/>
    <property type="molecule type" value="Genomic_DNA"/>
</dbReference>
<dbReference type="Proteomes" id="UP000422764">
    <property type="component" value="Chromosome"/>
</dbReference>
<keyword evidence="1" id="KW-1133">Transmembrane helix</keyword>
<feature type="transmembrane region" description="Helical" evidence="1">
    <location>
        <begin position="12"/>
        <end position="33"/>
    </location>
</feature>
<organism evidence="2 3">
    <name type="scientific">Clostridium bovifaecis</name>
    <dbReference type="NCBI Taxonomy" id="2184719"/>
    <lineage>
        <taxon>Bacteria</taxon>
        <taxon>Bacillati</taxon>
        <taxon>Bacillota</taxon>
        <taxon>Clostridia</taxon>
        <taxon>Eubacteriales</taxon>
        <taxon>Clostridiaceae</taxon>
        <taxon>Clostridium</taxon>
    </lineage>
</organism>
<proteinExistence type="predicted"/>
<dbReference type="AlphaFoldDB" id="A0A6I6F607"/>
<keyword evidence="1" id="KW-0812">Transmembrane</keyword>
<sequence>MNKGRKKGSALYMVLMIMSILIILGFAISSLAISNYKMRYLSNQIAKNLYIAESGIDEVYAIIREICDEERKRLDDINSIGINENNEENLNNNNKKYKKGSGSQDYEIDIREDIKNAINSKVYSTSKEFDPDEYNNFGGVLIIKLDDIGEVDADELVIKLISTCNENNIEKTVKADYRIKIEYEPEIKITVQKENWTIVR</sequence>
<name>A0A6I6F607_9CLOT</name>
<keyword evidence="3" id="KW-1185">Reference proteome</keyword>
<evidence type="ECO:0000313" key="2">
    <source>
        <dbReference type="EMBL" id="QGU95768.1"/>
    </source>
</evidence>
<evidence type="ECO:0008006" key="4">
    <source>
        <dbReference type="Google" id="ProtNLM"/>
    </source>
</evidence>
<evidence type="ECO:0000313" key="3">
    <source>
        <dbReference type="Proteomes" id="UP000422764"/>
    </source>
</evidence>
<gene>
    <name evidence="2" type="ORF">GOM49_12290</name>
</gene>
<reference evidence="2 3" key="1">
    <citation type="submission" date="2019-12" db="EMBL/GenBank/DDBJ databases">
        <title>Genome sequenceing of Clostridium bovifaecis.</title>
        <authorList>
            <person name="Yao Y."/>
        </authorList>
    </citation>
    <scope>NUCLEOTIDE SEQUENCE [LARGE SCALE GENOMIC DNA]</scope>
    <source>
        <strain evidence="2 3">BXX</strain>
    </source>
</reference>
<keyword evidence="1" id="KW-0472">Membrane</keyword>